<dbReference type="GeneID" id="35444969"/>
<evidence type="ECO:0000313" key="2">
    <source>
        <dbReference type="Proteomes" id="UP000242254"/>
    </source>
</evidence>
<dbReference type="RefSeq" id="XP_023464312.1">
    <property type="nucleotide sequence ID" value="XM_023613980.1"/>
</dbReference>
<dbReference type="EMBL" id="KZ303854">
    <property type="protein sequence ID" value="PHZ10604.1"/>
    <property type="molecule type" value="Genomic_DNA"/>
</dbReference>
<accession>A0A2G4SPB0</accession>
<sequence>MLHDYMQGQGLRSILISFLYSIIHELKNMKVISAVIFAFGSLMVKSTVEGYRLMDYYPSRKCHSDLTAGGPPICLRICGPEEIKCHKGWEKKQFGHCWTCCLKQDDDDGDDDGDDDDDYILLK</sequence>
<gene>
    <name evidence="1" type="ORF">RHIMIDRAFT_293406</name>
</gene>
<dbReference type="Proteomes" id="UP000242254">
    <property type="component" value="Unassembled WGS sequence"/>
</dbReference>
<organism evidence="1 2">
    <name type="scientific">Rhizopus microsporus ATCC 52813</name>
    <dbReference type="NCBI Taxonomy" id="1340429"/>
    <lineage>
        <taxon>Eukaryota</taxon>
        <taxon>Fungi</taxon>
        <taxon>Fungi incertae sedis</taxon>
        <taxon>Mucoromycota</taxon>
        <taxon>Mucoromycotina</taxon>
        <taxon>Mucoromycetes</taxon>
        <taxon>Mucorales</taxon>
        <taxon>Mucorineae</taxon>
        <taxon>Rhizopodaceae</taxon>
        <taxon>Rhizopus</taxon>
    </lineage>
</organism>
<keyword evidence="2" id="KW-1185">Reference proteome</keyword>
<reference evidence="1 2" key="1">
    <citation type="journal article" date="2016" name="Proc. Natl. Acad. Sci. U.S.A.">
        <title>Lipid metabolic changes in an early divergent fungus govern the establishment of a mutualistic symbiosis with endobacteria.</title>
        <authorList>
            <person name="Lastovetsky O.A."/>
            <person name="Gaspar M.L."/>
            <person name="Mondo S.J."/>
            <person name="LaButti K.M."/>
            <person name="Sandor L."/>
            <person name="Grigoriev I.V."/>
            <person name="Henry S.A."/>
            <person name="Pawlowska T.E."/>
        </authorList>
    </citation>
    <scope>NUCLEOTIDE SEQUENCE [LARGE SCALE GENOMIC DNA]</scope>
    <source>
        <strain evidence="1 2">ATCC 52813</strain>
    </source>
</reference>
<name>A0A2G4SPB0_RHIZD</name>
<evidence type="ECO:0000313" key="1">
    <source>
        <dbReference type="EMBL" id="PHZ10604.1"/>
    </source>
</evidence>
<protein>
    <submittedName>
        <fullName evidence="1">Uncharacterized protein</fullName>
    </submittedName>
</protein>
<proteinExistence type="predicted"/>
<dbReference type="AlphaFoldDB" id="A0A2G4SPB0"/>